<proteinExistence type="predicted"/>
<reference evidence="2" key="1">
    <citation type="submission" date="2016-10" db="EMBL/GenBank/DDBJ databases">
        <title>Genome sequence of Streptomyces mangrovisoli MUSC 149.</title>
        <authorList>
            <person name="Lee L.-H."/>
            <person name="Ser H.-L."/>
        </authorList>
    </citation>
    <scope>NUCLEOTIDE SEQUENCE [LARGE SCALE GENOMIC DNA]</scope>
    <source>
        <strain evidence="2">MUSC 149</strain>
    </source>
</reference>
<evidence type="ECO:0000313" key="3">
    <source>
        <dbReference type="Proteomes" id="UP000034196"/>
    </source>
</evidence>
<dbReference type="EMBL" id="LAVA02000096">
    <property type="protein sequence ID" value="OIJ63761.1"/>
    <property type="molecule type" value="Genomic_DNA"/>
</dbReference>
<gene>
    <name evidence="2" type="ORF">WN71_032435</name>
</gene>
<name>A0A1J4NMW1_9ACTN</name>
<evidence type="ECO:0000313" key="2">
    <source>
        <dbReference type="EMBL" id="OIJ63761.1"/>
    </source>
</evidence>
<feature type="compositionally biased region" description="Gly residues" evidence="1">
    <location>
        <begin position="93"/>
        <end position="105"/>
    </location>
</feature>
<dbReference type="AlphaFoldDB" id="A0A1J4NMW1"/>
<organism evidence="2 3">
    <name type="scientific">Streptomyces mangrovisoli</name>
    <dbReference type="NCBI Taxonomy" id="1428628"/>
    <lineage>
        <taxon>Bacteria</taxon>
        <taxon>Bacillati</taxon>
        <taxon>Actinomycetota</taxon>
        <taxon>Actinomycetes</taxon>
        <taxon>Kitasatosporales</taxon>
        <taxon>Streptomycetaceae</taxon>
        <taxon>Streptomyces</taxon>
    </lineage>
</organism>
<dbReference type="Proteomes" id="UP000034196">
    <property type="component" value="Unassembled WGS sequence"/>
</dbReference>
<keyword evidence="3" id="KW-1185">Reference proteome</keyword>
<feature type="region of interest" description="Disordered" evidence="1">
    <location>
        <begin position="54"/>
        <end position="105"/>
    </location>
</feature>
<protein>
    <submittedName>
        <fullName evidence="2">Uncharacterized protein</fullName>
    </submittedName>
</protein>
<evidence type="ECO:0000256" key="1">
    <source>
        <dbReference type="SAM" id="MobiDB-lite"/>
    </source>
</evidence>
<sequence>MLLPAAEWGSSAQFPAPLRSLVAAACPVMSSAGRWGPFAQFPAPLWGAAARGPERGAGNCASKPHRPADDISTPTPHRGAGNCANGPHRAAGDGAGKAGGTGAGE</sequence>
<comment type="caution">
    <text evidence="2">The sequence shown here is derived from an EMBL/GenBank/DDBJ whole genome shotgun (WGS) entry which is preliminary data.</text>
</comment>
<accession>A0A1J4NMW1</accession>